<dbReference type="AlphaFoldDB" id="A0A5Q4VJG9"/>
<evidence type="ECO:0000256" key="2">
    <source>
        <dbReference type="ARBA" id="ARBA00007703"/>
    </source>
</evidence>
<reference evidence="4 5" key="1">
    <citation type="submission" date="2019-06" db="EMBL/GenBank/DDBJ databases">
        <title>Desulfobotulus mexicanus sp. nov., a novel sulfate-reducing bacterium isolated from the sediment of an alkaline crater lake in Mexico.</title>
        <authorList>
            <person name="Hirschler-Rea A."/>
        </authorList>
    </citation>
    <scope>NUCLEOTIDE SEQUENCE [LARGE SCALE GENOMIC DNA]</scope>
    <source>
        <strain evidence="4 5">PAR22N</strain>
    </source>
</reference>
<comment type="caution">
    <text evidence="4">The sequence shown here is derived from an EMBL/GenBank/DDBJ whole genome shotgun (WGS) entry which is preliminary data.</text>
</comment>
<dbReference type="InterPro" id="IPR036679">
    <property type="entry name" value="FlgN-like_sf"/>
</dbReference>
<dbReference type="SUPFAM" id="SSF140566">
    <property type="entry name" value="FlgN-like"/>
    <property type="match status" value="1"/>
</dbReference>
<dbReference type="Pfam" id="PF05130">
    <property type="entry name" value="FlgN"/>
    <property type="match status" value="1"/>
</dbReference>
<dbReference type="EMBL" id="VDMB01000001">
    <property type="protein sequence ID" value="TYT76280.1"/>
    <property type="molecule type" value="Genomic_DNA"/>
</dbReference>
<dbReference type="InterPro" id="IPR007809">
    <property type="entry name" value="FlgN-like"/>
</dbReference>
<sequence length="167" mass="18738">MEEADMTLTTELQSLYNEKIACFENLLSVLDKEADILKSGDVAPLWPLAEEKQKAAGAIMEVRERIKQVMVRAGRPLDVEAIHFQSRVLKDRLSHGEQADLEPFFLKAEDLGQQVRSAADANITYVSLCLDVVGEMMSVFMRPQKQAGYDRSSRMTGTGNGYVNRRV</sequence>
<keyword evidence="4" id="KW-0966">Cell projection</keyword>
<name>A0A5Q4VJG9_9BACT</name>
<proteinExistence type="inferred from homology"/>
<keyword evidence="3" id="KW-1005">Bacterial flagellum biogenesis</keyword>
<dbReference type="Gene3D" id="1.20.58.300">
    <property type="entry name" value="FlgN-like"/>
    <property type="match status" value="1"/>
</dbReference>
<comment type="function">
    <text evidence="1">Required for the efficient initiation of filament assembly.</text>
</comment>
<protein>
    <submittedName>
        <fullName evidence="4">Flagellar protein FlgN</fullName>
    </submittedName>
</protein>
<comment type="similarity">
    <text evidence="2">Belongs to the FlgN family.</text>
</comment>
<evidence type="ECO:0000313" key="5">
    <source>
        <dbReference type="Proteomes" id="UP000321899"/>
    </source>
</evidence>
<evidence type="ECO:0000313" key="4">
    <source>
        <dbReference type="EMBL" id="TYT76280.1"/>
    </source>
</evidence>
<accession>A0A5Q4VJG9</accession>
<dbReference type="OrthoDB" id="9823166at2"/>
<keyword evidence="5" id="KW-1185">Reference proteome</keyword>
<evidence type="ECO:0000256" key="1">
    <source>
        <dbReference type="ARBA" id="ARBA00002397"/>
    </source>
</evidence>
<organism evidence="4 5">
    <name type="scientific">Desulfobotulus mexicanus</name>
    <dbReference type="NCBI Taxonomy" id="2586642"/>
    <lineage>
        <taxon>Bacteria</taxon>
        <taxon>Pseudomonadati</taxon>
        <taxon>Thermodesulfobacteriota</taxon>
        <taxon>Desulfobacteria</taxon>
        <taxon>Desulfobacterales</taxon>
        <taxon>Desulfobacteraceae</taxon>
        <taxon>Desulfobotulus</taxon>
    </lineage>
</organism>
<keyword evidence="4" id="KW-0282">Flagellum</keyword>
<dbReference type="Proteomes" id="UP000321899">
    <property type="component" value="Unassembled WGS sequence"/>
</dbReference>
<gene>
    <name evidence="4" type="ORF">FIM25_01650</name>
</gene>
<dbReference type="GO" id="GO:0044780">
    <property type="term" value="P:bacterial-type flagellum assembly"/>
    <property type="evidence" value="ECO:0007669"/>
    <property type="project" value="InterPro"/>
</dbReference>
<evidence type="ECO:0000256" key="3">
    <source>
        <dbReference type="ARBA" id="ARBA00022795"/>
    </source>
</evidence>
<keyword evidence="4" id="KW-0969">Cilium</keyword>